<name>A0AAW0U6B8_SCYPA</name>
<evidence type="ECO:0000256" key="1">
    <source>
        <dbReference type="SAM" id="MobiDB-lite"/>
    </source>
</evidence>
<sequence>FRLRNFTSMNFGNRLKWAALRAQVAQVKGQVRACVEEGVRDSWEEHEEPGGASGLRECPTKRNT</sequence>
<dbReference type="Proteomes" id="UP001487740">
    <property type="component" value="Unassembled WGS sequence"/>
</dbReference>
<organism evidence="2 3">
    <name type="scientific">Scylla paramamosain</name>
    <name type="common">Mud crab</name>
    <dbReference type="NCBI Taxonomy" id="85552"/>
    <lineage>
        <taxon>Eukaryota</taxon>
        <taxon>Metazoa</taxon>
        <taxon>Ecdysozoa</taxon>
        <taxon>Arthropoda</taxon>
        <taxon>Crustacea</taxon>
        <taxon>Multicrustacea</taxon>
        <taxon>Malacostraca</taxon>
        <taxon>Eumalacostraca</taxon>
        <taxon>Eucarida</taxon>
        <taxon>Decapoda</taxon>
        <taxon>Pleocyemata</taxon>
        <taxon>Brachyura</taxon>
        <taxon>Eubrachyura</taxon>
        <taxon>Portunoidea</taxon>
        <taxon>Portunidae</taxon>
        <taxon>Portuninae</taxon>
        <taxon>Scylla</taxon>
    </lineage>
</organism>
<comment type="caution">
    <text evidence="2">The sequence shown here is derived from an EMBL/GenBank/DDBJ whole genome shotgun (WGS) entry which is preliminary data.</text>
</comment>
<keyword evidence="3" id="KW-1185">Reference proteome</keyword>
<dbReference type="AlphaFoldDB" id="A0AAW0U6B8"/>
<evidence type="ECO:0000313" key="2">
    <source>
        <dbReference type="EMBL" id="KAK8395560.1"/>
    </source>
</evidence>
<proteinExistence type="predicted"/>
<reference evidence="2 3" key="1">
    <citation type="submission" date="2023-03" db="EMBL/GenBank/DDBJ databases">
        <title>High-quality genome of Scylla paramamosain provides insights in environmental adaptation.</title>
        <authorList>
            <person name="Zhang L."/>
        </authorList>
    </citation>
    <scope>NUCLEOTIDE SEQUENCE [LARGE SCALE GENOMIC DNA]</scope>
    <source>
        <strain evidence="2">LZ_2023a</strain>
        <tissue evidence="2">Muscle</tissue>
    </source>
</reference>
<evidence type="ECO:0000313" key="3">
    <source>
        <dbReference type="Proteomes" id="UP001487740"/>
    </source>
</evidence>
<feature type="non-terminal residue" evidence="2">
    <location>
        <position position="1"/>
    </location>
</feature>
<accession>A0AAW0U6B8</accession>
<feature type="region of interest" description="Disordered" evidence="1">
    <location>
        <begin position="42"/>
        <end position="64"/>
    </location>
</feature>
<dbReference type="EMBL" id="JARAKH010000017">
    <property type="protein sequence ID" value="KAK8395560.1"/>
    <property type="molecule type" value="Genomic_DNA"/>
</dbReference>
<protein>
    <submittedName>
        <fullName evidence="2">Uncharacterized protein</fullName>
    </submittedName>
</protein>
<gene>
    <name evidence="2" type="ORF">O3P69_005578</name>
</gene>